<evidence type="ECO:0000313" key="2">
    <source>
        <dbReference type="EMBL" id="CDP06033.1"/>
    </source>
</evidence>
<protein>
    <submittedName>
        <fullName evidence="2">Uncharacterized protein</fullName>
    </submittedName>
</protein>
<dbReference type="Gramene" id="CDP06033">
    <property type="protein sequence ID" value="CDP06033"/>
    <property type="gene ID" value="GSCOC_T00021383001"/>
</dbReference>
<proteinExistence type="predicted"/>
<dbReference type="OMA" id="ARTFVKF"/>
<dbReference type="PhylomeDB" id="A0A068UEH4"/>
<feature type="compositionally biased region" description="Basic and acidic residues" evidence="1">
    <location>
        <begin position="133"/>
        <end position="146"/>
    </location>
</feature>
<dbReference type="GO" id="GO:0005737">
    <property type="term" value="C:cytoplasm"/>
    <property type="evidence" value="ECO:0007669"/>
    <property type="project" value="TreeGrafter"/>
</dbReference>
<feature type="compositionally biased region" description="Basic and acidic residues" evidence="1">
    <location>
        <begin position="110"/>
        <end position="124"/>
    </location>
</feature>
<dbReference type="EMBL" id="HG739103">
    <property type="protein sequence ID" value="CDP06033.1"/>
    <property type="molecule type" value="Genomic_DNA"/>
</dbReference>
<feature type="region of interest" description="Disordered" evidence="1">
    <location>
        <begin position="110"/>
        <end position="150"/>
    </location>
</feature>
<dbReference type="GO" id="GO:0003729">
    <property type="term" value="F:mRNA binding"/>
    <property type="evidence" value="ECO:0007669"/>
    <property type="project" value="TreeGrafter"/>
</dbReference>
<dbReference type="PANTHER" id="PTHR23111">
    <property type="entry name" value="ZINC FINGER PROTEIN"/>
    <property type="match status" value="1"/>
</dbReference>
<dbReference type="OrthoDB" id="974159at2759"/>
<dbReference type="FunCoup" id="A0A068UEH4">
    <property type="interactions" value="779"/>
</dbReference>
<dbReference type="STRING" id="49390.A0A068UEH4"/>
<gene>
    <name evidence="2" type="ORF">GSCOC_T00021383001</name>
</gene>
<name>A0A068UEH4_COFCA</name>
<dbReference type="Proteomes" id="UP000295252">
    <property type="component" value="Chromosome VII"/>
</dbReference>
<dbReference type="InParanoid" id="A0A068UEH4"/>
<reference evidence="3" key="1">
    <citation type="journal article" date="2014" name="Science">
        <title>The coffee genome provides insight into the convergent evolution of caffeine biosynthesis.</title>
        <authorList>
            <person name="Denoeud F."/>
            <person name="Carretero-Paulet L."/>
            <person name="Dereeper A."/>
            <person name="Droc G."/>
            <person name="Guyot R."/>
            <person name="Pietrella M."/>
            <person name="Zheng C."/>
            <person name="Alberti A."/>
            <person name="Anthony F."/>
            <person name="Aprea G."/>
            <person name="Aury J.M."/>
            <person name="Bento P."/>
            <person name="Bernard M."/>
            <person name="Bocs S."/>
            <person name="Campa C."/>
            <person name="Cenci A."/>
            <person name="Combes M.C."/>
            <person name="Crouzillat D."/>
            <person name="Da Silva C."/>
            <person name="Daddiego L."/>
            <person name="De Bellis F."/>
            <person name="Dussert S."/>
            <person name="Garsmeur O."/>
            <person name="Gayraud T."/>
            <person name="Guignon V."/>
            <person name="Jahn K."/>
            <person name="Jamilloux V."/>
            <person name="Joet T."/>
            <person name="Labadie K."/>
            <person name="Lan T."/>
            <person name="Leclercq J."/>
            <person name="Lepelley M."/>
            <person name="Leroy T."/>
            <person name="Li L.T."/>
            <person name="Librado P."/>
            <person name="Lopez L."/>
            <person name="Munoz A."/>
            <person name="Noel B."/>
            <person name="Pallavicini A."/>
            <person name="Perrotta G."/>
            <person name="Poncet V."/>
            <person name="Pot D."/>
            <person name="Priyono X."/>
            <person name="Rigoreau M."/>
            <person name="Rouard M."/>
            <person name="Rozas J."/>
            <person name="Tranchant-Dubreuil C."/>
            <person name="VanBuren R."/>
            <person name="Zhang Q."/>
            <person name="Andrade A.C."/>
            <person name="Argout X."/>
            <person name="Bertrand B."/>
            <person name="de Kochko A."/>
            <person name="Graziosi G."/>
            <person name="Henry R.J."/>
            <person name="Jayarama X."/>
            <person name="Ming R."/>
            <person name="Nagai C."/>
            <person name="Rounsley S."/>
            <person name="Sankoff D."/>
            <person name="Giuliano G."/>
            <person name="Albert V.A."/>
            <person name="Wincker P."/>
            <person name="Lashermes P."/>
        </authorList>
    </citation>
    <scope>NUCLEOTIDE SEQUENCE [LARGE SCALE GENOMIC DNA]</scope>
    <source>
        <strain evidence="3">cv. DH200-94</strain>
    </source>
</reference>
<dbReference type="AlphaFoldDB" id="A0A068UEH4"/>
<dbReference type="PANTHER" id="PTHR23111:SF24">
    <property type="entry name" value="OS01G0203300 PROTEIN"/>
    <property type="match status" value="1"/>
</dbReference>
<evidence type="ECO:0000313" key="3">
    <source>
        <dbReference type="Proteomes" id="UP000295252"/>
    </source>
</evidence>
<evidence type="ECO:0000256" key="1">
    <source>
        <dbReference type="SAM" id="MobiDB-lite"/>
    </source>
</evidence>
<keyword evidence="3" id="KW-1185">Reference proteome</keyword>
<sequence>MILRQILRSYHSETLLKLENHPLNPFASPHLISPRPFSLSSYFKPLEDAEPISSENAVVENKKSRKALNVYFKEAVGLLKKTPEDIGTESEGENGELKKRLKKLEEELRGLKQKKKDEKENLKNKEHKKKEGVHKNEGLSNYEEKSGGSSLSSLFANKFGRDDGKKMKDLKELRMEDPEVYKELSPDMEMFVTHLYNNGYLKVSNFLPRNRLDISCFENSYARDFIKFAAEQFGMDNQEIAKWMSGSDLKKLALFGCPSPGKKIVFSAKRLRRFFKIQENTVCDKCVLKQSCKFVNQSIWRSNDNNLDMAVVMRIITSYALESGPPQLVVPDEIKATVRRLLKEAVNLSQTVAS</sequence>
<accession>A0A068UEH4</accession>
<organism evidence="2 3">
    <name type="scientific">Coffea canephora</name>
    <name type="common">Robusta coffee</name>
    <dbReference type="NCBI Taxonomy" id="49390"/>
    <lineage>
        <taxon>Eukaryota</taxon>
        <taxon>Viridiplantae</taxon>
        <taxon>Streptophyta</taxon>
        <taxon>Embryophyta</taxon>
        <taxon>Tracheophyta</taxon>
        <taxon>Spermatophyta</taxon>
        <taxon>Magnoliopsida</taxon>
        <taxon>eudicotyledons</taxon>
        <taxon>Gunneridae</taxon>
        <taxon>Pentapetalae</taxon>
        <taxon>asterids</taxon>
        <taxon>lamiids</taxon>
        <taxon>Gentianales</taxon>
        <taxon>Rubiaceae</taxon>
        <taxon>Ixoroideae</taxon>
        <taxon>Gardenieae complex</taxon>
        <taxon>Bertiereae - Coffeeae clade</taxon>
        <taxon>Coffeeae</taxon>
        <taxon>Coffea</taxon>
    </lineage>
</organism>